<feature type="repeat" description="WD" evidence="6">
    <location>
        <begin position="387"/>
        <end position="428"/>
    </location>
</feature>
<evidence type="ECO:0000256" key="6">
    <source>
        <dbReference type="PROSITE-ProRule" id="PRU00221"/>
    </source>
</evidence>
<dbReference type="GO" id="GO:0051286">
    <property type="term" value="C:cell tip"/>
    <property type="evidence" value="ECO:0007669"/>
    <property type="project" value="TreeGrafter"/>
</dbReference>
<evidence type="ECO:0000313" key="7">
    <source>
        <dbReference type="EMBL" id="CAD6501642.1"/>
    </source>
</evidence>
<dbReference type="GO" id="GO:0005634">
    <property type="term" value="C:nucleus"/>
    <property type="evidence" value="ECO:0007669"/>
    <property type="project" value="TreeGrafter"/>
</dbReference>
<dbReference type="GO" id="GO:0045013">
    <property type="term" value="P:carbon catabolite repression of transcription"/>
    <property type="evidence" value="ECO:0007669"/>
    <property type="project" value="TreeGrafter"/>
</dbReference>
<reference evidence="7" key="1">
    <citation type="submission" date="2020-10" db="EMBL/GenBank/DDBJ databases">
        <authorList>
            <person name="Muller C M."/>
        </authorList>
    </citation>
    <scope>NUCLEOTIDE SEQUENCE</scope>
    <source>
        <strain evidence="7">THUN-12</strain>
    </source>
</reference>
<dbReference type="Proteomes" id="UP000683417">
    <property type="component" value="Unassembled WGS sequence"/>
</dbReference>
<comment type="similarity">
    <text evidence="4">Belongs to the WD repeat creC family.</text>
</comment>
<organism evidence="7 8">
    <name type="scientific">Blumeria graminis f. sp. triticale</name>
    <dbReference type="NCBI Taxonomy" id="1689686"/>
    <lineage>
        <taxon>Eukaryota</taxon>
        <taxon>Fungi</taxon>
        <taxon>Dikarya</taxon>
        <taxon>Ascomycota</taxon>
        <taxon>Pezizomycotina</taxon>
        <taxon>Leotiomycetes</taxon>
        <taxon>Erysiphales</taxon>
        <taxon>Erysiphaceae</taxon>
        <taxon>Blumeria</taxon>
    </lineage>
</organism>
<dbReference type="InterPro" id="IPR001680">
    <property type="entry name" value="WD40_rpt"/>
</dbReference>
<dbReference type="InterPro" id="IPR051362">
    <property type="entry name" value="WD_repeat_creC_regulators"/>
</dbReference>
<dbReference type="PANTHER" id="PTHR14107">
    <property type="entry name" value="WD REPEAT PROTEIN"/>
    <property type="match status" value="1"/>
</dbReference>
<protein>
    <submittedName>
        <fullName evidence="7">BgTH12-01892</fullName>
    </submittedName>
</protein>
<evidence type="ECO:0000256" key="2">
    <source>
        <dbReference type="ARBA" id="ARBA00022737"/>
    </source>
</evidence>
<evidence type="ECO:0000313" key="8">
    <source>
        <dbReference type="Proteomes" id="UP000683417"/>
    </source>
</evidence>
<evidence type="ECO:0000256" key="1">
    <source>
        <dbReference type="ARBA" id="ARBA00022574"/>
    </source>
</evidence>
<name>A0A9W4D0D5_BLUGR</name>
<evidence type="ECO:0000256" key="4">
    <source>
        <dbReference type="ARBA" id="ARBA00038107"/>
    </source>
</evidence>
<keyword evidence="1 6" id="KW-0853">WD repeat</keyword>
<dbReference type="PANTHER" id="PTHR14107:SF16">
    <property type="entry name" value="AT02583P"/>
    <property type="match status" value="1"/>
</dbReference>
<dbReference type="PROSITE" id="PS50082">
    <property type="entry name" value="WD_REPEATS_2"/>
    <property type="match status" value="1"/>
</dbReference>
<sequence length="581" mass="65385">METNNILSHPEGPESQFVVGEGTYALKEDLLLAMPLPCPSEVSHLNSNPLSTNPQPETSGTKVSLLSISSLRMVSQPTTEIFGNLESLEEKGENQNRVKKYVQNNSGNIQRRRISPTGSVKFSQGVGSSPTSEENTILTTIGRDQGKKKKPKNNIMKSNSSFISRCVVDENLNKRLQERKSDGYYAFANIDRAFQWLDLSSPQKAEYLTKILFTKGHCLCHDINQVTKSQTHIDLIMGFSTGEIIWYEPISQKYTRLNKNGIINKNPVSEIKWIPGSENLFLASHIDGSLVMYDKEKEEAALLSEEKIRHTTNPVENSEHKIQPSLCINKSIFSKNQKFNPVSSWKLSTQRINSFAFSPDNSRLAVVGEDGALQILDYLEERLLGVFSSYYGGLICVCWSPDGKYVLTGGQDDLVSIWSIVDLKIVARCQGHHSWVTSVSFDFWRCDDLNYRFGSVGEDCRLLLWDFSVGMLHRPKATNMRLRGSVCSWYPGICRSETNVNYMRSMSINSSAENPENTIDHPAEPRATTALLPPVVSKLIHKDPLCWLGFTKESILTSCRSGHIRIWERPSNLFETIKVSV</sequence>
<proteinExistence type="inferred from homology"/>
<keyword evidence="2" id="KW-0677">Repeat</keyword>
<evidence type="ECO:0000256" key="3">
    <source>
        <dbReference type="ARBA" id="ARBA00037241"/>
    </source>
</evidence>
<comment type="subunit">
    <text evidence="5">Interacts with creB.</text>
</comment>
<comment type="function">
    <text evidence="3">Component of the regulatory network controlling carbon source utilization through ubiquitination and deubiquitination involving creA, creB, creC, creD and acrB. Required to prevent the proteolysis of the CreB deubiquitinating enzyme in the absence of carbon catabolite repression. CreB deubiquitinating enzyme stabilized in a complex with the CreC leads to the expression of genes such as those in the proline and quinate pathways.</text>
</comment>
<gene>
    <name evidence="7" type="ORF">BGTH12_LOCUS3000</name>
</gene>
<dbReference type="GO" id="GO:0032153">
    <property type="term" value="C:cell division site"/>
    <property type="evidence" value="ECO:0007669"/>
    <property type="project" value="TreeGrafter"/>
</dbReference>
<comment type="caution">
    <text evidence="7">The sequence shown here is derived from an EMBL/GenBank/DDBJ whole genome shotgun (WGS) entry which is preliminary data.</text>
</comment>
<dbReference type="EMBL" id="CAJHIT010000005">
    <property type="protein sequence ID" value="CAD6501642.1"/>
    <property type="molecule type" value="Genomic_DNA"/>
</dbReference>
<dbReference type="PROSITE" id="PS50294">
    <property type="entry name" value="WD_REPEATS_REGION"/>
    <property type="match status" value="1"/>
</dbReference>
<dbReference type="SMART" id="SM00320">
    <property type="entry name" value="WD40"/>
    <property type="match status" value="5"/>
</dbReference>
<dbReference type="AlphaFoldDB" id="A0A9W4D0D5"/>
<evidence type="ECO:0000256" key="5">
    <source>
        <dbReference type="ARBA" id="ARBA00038682"/>
    </source>
</evidence>
<accession>A0A9W4D0D5</accession>
<dbReference type="Pfam" id="PF00400">
    <property type="entry name" value="WD40"/>
    <property type="match status" value="2"/>
</dbReference>